<evidence type="ECO:0000256" key="13">
    <source>
        <dbReference type="ARBA" id="ARBA00034617"/>
    </source>
</evidence>
<keyword evidence="8 15" id="KW-0067">ATP-binding</keyword>
<dbReference type="Gene3D" id="3.90.320.10">
    <property type="match status" value="1"/>
</dbReference>
<keyword evidence="11 15" id="KW-0234">DNA repair</keyword>
<feature type="domain" description="UvrD-like helicase C-terminal" evidence="19">
    <location>
        <begin position="372"/>
        <end position="638"/>
    </location>
</feature>
<evidence type="ECO:0000256" key="16">
    <source>
        <dbReference type="PROSITE-ProRule" id="PRU00560"/>
    </source>
</evidence>
<feature type="binding site" evidence="16">
    <location>
        <begin position="27"/>
        <end position="34"/>
    </location>
    <ligand>
        <name>ATP</name>
        <dbReference type="ChEBI" id="CHEBI:30616"/>
    </ligand>
</feature>
<keyword evidence="3 15" id="KW-0547">Nucleotide-binding</keyword>
<evidence type="ECO:0000256" key="5">
    <source>
        <dbReference type="ARBA" id="ARBA00022801"/>
    </source>
</evidence>
<keyword evidence="21" id="KW-1185">Reference proteome</keyword>
<dbReference type="InterPro" id="IPR038726">
    <property type="entry name" value="PDDEXK_AddAB-type"/>
</dbReference>
<keyword evidence="9 15" id="KW-0460">Magnesium</keyword>
<dbReference type="RefSeq" id="WP_344322805.1">
    <property type="nucleotide sequence ID" value="NZ_BAAAPY010000001.1"/>
</dbReference>
<keyword evidence="1 15" id="KW-0540">Nuclease</keyword>
<keyword evidence="5 15" id="KW-0378">Hydrolase</keyword>
<dbReference type="EC" id="5.6.2.4" evidence="15"/>
<dbReference type="PROSITE" id="PS51198">
    <property type="entry name" value="UVRD_HELICASE_ATP_BIND"/>
    <property type="match status" value="1"/>
</dbReference>
<evidence type="ECO:0000256" key="14">
    <source>
        <dbReference type="ARBA" id="ARBA00048988"/>
    </source>
</evidence>
<dbReference type="InterPro" id="IPR004586">
    <property type="entry name" value="RecB"/>
</dbReference>
<feature type="region of interest" description="Nuclease activity, interacts with RecD and RecA" evidence="15">
    <location>
        <begin position="797"/>
        <end position="1131"/>
    </location>
</feature>
<feature type="binding site" evidence="15">
    <location>
        <position position="1015"/>
    </location>
    <ligand>
        <name>Mg(2+)</name>
        <dbReference type="ChEBI" id="CHEBI:18420"/>
    </ligand>
</feature>
<dbReference type="Pfam" id="PF12705">
    <property type="entry name" value="PDDEXK_1"/>
    <property type="match status" value="1"/>
</dbReference>
<evidence type="ECO:0000256" key="12">
    <source>
        <dbReference type="ARBA" id="ARBA00023235"/>
    </source>
</evidence>
<comment type="function">
    <text evidence="15">A helicase/nuclease that prepares dsDNA breaks (DSB) for recombinational DNA repair. Binds to DSBs and unwinds DNA via a highly rapid and processive ATP-dependent bidirectional helicase activity. Unwinds dsDNA until it encounters a Chi (crossover hotspot instigator) sequence from the 3' direction. Cuts ssDNA a few nucleotides 3' to the Chi site. The properties and activities of the enzyme are changed at Chi. The Chi-altered holoenzyme produces a long 3'-ssDNA overhang and facilitates RecA-binding to the ssDNA for homologous DNA recombination and repair. Holoenzyme degrades any linearized DNA that is unable to undergo homologous recombination. In the holoenzyme this subunit contributes ATPase, 3'-5' helicase, exonuclease activity and loads RecA onto ssDNA.</text>
</comment>
<keyword evidence="4 15" id="KW-0227">DNA damage</keyword>
<gene>
    <name evidence="15 20" type="primary">recB</name>
    <name evidence="20" type="ORF">GCM10009821_00020</name>
</gene>
<evidence type="ECO:0000256" key="11">
    <source>
        <dbReference type="ARBA" id="ARBA00023204"/>
    </source>
</evidence>
<comment type="subunit">
    <text evidence="15">Heterotrimer of RecB, RecC and RecD. All subunits contribute to DNA-binding. Interacts with RecA.</text>
</comment>
<feature type="region of interest" description="DNA-binding and helicase activity, interacts with RecC" evidence="15">
    <location>
        <begin position="1"/>
        <end position="769"/>
    </location>
</feature>
<keyword evidence="6 15" id="KW-0347">Helicase</keyword>
<dbReference type="Gene3D" id="1.10.486.10">
    <property type="entry name" value="PCRA, domain 4"/>
    <property type="match status" value="1"/>
</dbReference>
<keyword evidence="10 15" id="KW-0238">DNA-binding</keyword>
<evidence type="ECO:0000313" key="20">
    <source>
        <dbReference type="EMBL" id="GAA2068306.1"/>
    </source>
</evidence>
<comment type="caution">
    <text evidence="20">The sequence shown here is derived from an EMBL/GenBank/DDBJ whole genome shotgun (WGS) entry which is preliminary data.</text>
</comment>
<dbReference type="PANTHER" id="PTHR11070:SF23">
    <property type="entry name" value="RECBCD ENZYME SUBUNIT RECB"/>
    <property type="match status" value="1"/>
</dbReference>
<keyword evidence="2 15" id="KW-0479">Metal-binding</keyword>
<dbReference type="Pfam" id="PF00580">
    <property type="entry name" value="UvrD-helicase"/>
    <property type="match status" value="1"/>
</dbReference>
<dbReference type="EMBL" id="BAAAPY010000001">
    <property type="protein sequence ID" value="GAA2068306.1"/>
    <property type="molecule type" value="Genomic_DNA"/>
</dbReference>
<evidence type="ECO:0000256" key="2">
    <source>
        <dbReference type="ARBA" id="ARBA00022723"/>
    </source>
</evidence>
<dbReference type="PROSITE" id="PS51217">
    <property type="entry name" value="UVRD_HELICASE_CTER"/>
    <property type="match status" value="1"/>
</dbReference>
<dbReference type="PANTHER" id="PTHR11070">
    <property type="entry name" value="UVRD / RECB / PCRA DNA HELICASE FAMILY MEMBER"/>
    <property type="match status" value="1"/>
</dbReference>
<dbReference type="InterPro" id="IPR027417">
    <property type="entry name" value="P-loop_NTPase"/>
</dbReference>
<reference evidence="20 21" key="1">
    <citation type="journal article" date="2019" name="Int. J. Syst. Evol. Microbiol.">
        <title>The Global Catalogue of Microorganisms (GCM) 10K type strain sequencing project: providing services to taxonomists for standard genome sequencing and annotation.</title>
        <authorList>
            <consortium name="The Broad Institute Genomics Platform"/>
            <consortium name="The Broad Institute Genome Sequencing Center for Infectious Disease"/>
            <person name="Wu L."/>
            <person name="Ma J."/>
        </authorList>
    </citation>
    <scope>NUCLEOTIDE SEQUENCE [LARGE SCALE GENOMIC DNA]</scope>
    <source>
        <strain evidence="20 21">JCM 15749</strain>
    </source>
</reference>
<evidence type="ECO:0000256" key="4">
    <source>
        <dbReference type="ARBA" id="ARBA00022763"/>
    </source>
</evidence>
<protein>
    <recommendedName>
        <fullName evidence="15">RecBCD enzyme subunit RecB</fullName>
        <ecNumber evidence="15">3.1.11.5</ecNumber>
        <ecNumber evidence="15">5.6.2.4</ecNumber>
    </recommendedName>
    <alternativeName>
        <fullName evidence="15">DNA 3'-5' helicase subunit RecB</fullName>
    </alternativeName>
    <alternativeName>
        <fullName evidence="15">Exonuclease V subunit RecB</fullName>
        <shortName evidence="15">ExoV subunit RecB</shortName>
    </alternativeName>
    <alternativeName>
        <fullName evidence="15">Helicase/nuclease RecBCD subunit RecB</fullName>
    </alternativeName>
</protein>
<dbReference type="EC" id="3.1.11.5" evidence="15"/>
<keyword evidence="7 15" id="KW-0269">Exonuclease</keyword>
<evidence type="ECO:0000259" key="19">
    <source>
        <dbReference type="PROSITE" id="PS51217"/>
    </source>
</evidence>
<organism evidence="20 21">
    <name type="scientific">Aeromicrobium halocynthiae</name>
    <dbReference type="NCBI Taxonomy" id="560557"/>
    <lineage>
        <taxon>Bacteria</taxon>
        <taxon>Bacillati</taxon>
        <taxon>Actinomycetota</taxon>
        <taxon>Actinomycetes</taxon>
        <taxon>Propionibacteriales</taxon>
        <taxon>Nocardioidaceae</taxon>
        <taxon>Aeromicrobium</taxon>
    </lineage>
</organism>
<comment type="catalytic activity">
    <reaction evidence="13 15">
        <text>Couples ATP hydrolysis with the unwinding of duplex DNA by translocating in the 3'-5' direction.</text>
        <dbReference type="EC" id="5.6.2.4"/>
    </reaction>
</comment>
<comment type="domain">
    <text evidence="15">The C-terminal domain has nuclease activity and interacts with RecD. It interacts with RecA, facilitating its loading onto ssDNA.</text>
</comment>
<keyword evidence="12 15" id="KW-0413">Isomerase</keyword>
<dbReference type="SUPFAM" id="SSF52980">
    <property type="entry name" value="Restriction endonuclease-like"/>
    <property type="match status" value="1"/>
</dbReference>
<proteinExistence type="inferred from homology"/>
<dbReference type="InterPro" id="IPR014016">
    <property type="entry name" value="UvrD-like_ATP-bd"/>
</dbReference>
<feature type="binding site" evidence="15">
    <location>
        <position position="1001"/>
    </location>
    <ligand>
        <name>Mg(2+)</name>
        <dbReference type="ChEBI" id="CHEBI:18420"/>
    </ligand>
</feature>
<accession>A0ABN2VP27</accession>
<dbReference type="InterPro" id="IPR011604">
    <property type="entry name" value="PDDEXK-like_dom_sf"/>
</dbReference>
<feature type="binding site" evidence="15">
    <location>
        <position position="861"/>
    </location>
    <ligand>
        <name>Mg(2+)</name>
        <dbReference type="ChEBI" id="CHEBI:18420"/>
    </ligand>
</feature>
<evidence type="ECO:0000259" key="18">
    <source>
        <dbReference type="PROSITE" id="PS51198"/>
    </source>
</evidence>
<dbReference type="HAMAP" id="MF_01485">
    <property type="entry name" value="RecB"/>
    <property type="match status" value="1"/>
</dbReference>
<dbReference type="InterPro" id="IPR011335">
    <property type="entry name" value="Restrct_endonuc-II-like"/>
</dbReference>
<dbReference type="SUPFAM" id="SSF52540">
    <property type="entry name" value="P-loop containing nucleoside triphosphate hydrolases"/>
    <property type="match status" value="1"/>
</dbReference>
<comment type="domain">
    <text evidence="15">The N-terminal DNA-binding domain is a ssDNA-dependent ATPase and has ATP-dependent 3'-5' helicase function. This domain interacts with RecC.</text>
</comment>
<comment type="catalytic activity">
    <reaction evidence="14 15">
        <text>ATP + H2O = ADP + phosphate + H(+)</text>
        <dbReference type="Rhea" id="RHEA:13065"/>
        <dbReference type="ChEBI" id="CHEBI:15377"/>
        <dbReference type="ChEBI" id="CHEBI:15378"/>
        <dbReference type="ChEBI" id="CHEBI:30616"/>
        <dbReference type="ChEBI" id="CHEBI:43474"/>
        <dbReference type="ChEBI" id="CHEBI:456216"/>
        <dbReference type="EC" id="5.6.2.4"/>
    </reaction>
</comment>
<feature type="active site" description="For nuclease activity" evidence="15">
    <location>
        <position position="1015"/>
    </location>
</feature>
<evidence type="ECO:0000256" key="10">
    <source>
        <dbReference type="ARBA" id="ARBA00023125"/>
    </source>
</evidence>
<comment type="cofactor">
    <cofactor evidence="15">
        <name>Mg(2+)</name>
        <dbReference type="ChEBI" id="CHEBI:18420"/>
    </cofactor>
    <text evidence="15">Binds 1 Mg(2+) ion per subunit.</text>
</comment>
<evidence type="ECO:0000256" key="7">
    <source>
        <dbReference type="ARBA" id="ARBA00022839"/>
    </source>
</evidence>
<evidence type="ECO:0000256" key="15">
    <source>
        <dbReference type="HAMAP-Rule" id="MF_01485"/>
    </source>
</evidence>
<dbReference type="InterPro" id="IPR000212">
    <property type="entry name" value="DNA_helicase_UvrD/REP"/>
</dbReference>
<evidence type="ECO:0000313" key="21">
    <source>
        <dbReference type="Proteomes" id="UP001501480"/>
    </source>
</evidence>
<name>A0ABN2VP27_9ACTN</name>
<evidence type="ECO:0000256" key="1">
    <source>
        <dbReference type="ARBA" id="ARBA00022722"/>
    </source>
</evidence>
<dbReference type="Gene3D" id="3.40.50.300">
    <property type="entry name" value="P-loop containing nucleotide triphosphate hydrolases"/>
    <property type="match status" value="2"/>
</dbReference>
<dbReference type="Proteomes" id="UP001501480">
    <property type="component" value="Unassembled WGS sequence"/>
</dbReference>
<feature type="domain" description="UvrD-like helicase ATP-binding" evidence="18">
    <location>
        <begin position="6"/>
        <end position="345"/>
    </location>
</feature>
<evidence type="ECO:0000256" key="17">
    <source>
        <dbReference type="SAM" id="MobiDB-lite"/>
    </source>
</evidence>
<comment type="similarity">
    <text evidence="15">Belongs to the helicase family. UvrD subfamily.</text>
</comment>
<feature type="region of interest" description="Disordered" evidence="17">
    <location>
        <begin position="808"/>
        <end position="828"/>
    </location>
</feature>
<dbReference type="CDD" id="cd22352">
    <property type="entry name" value="RecB_C-like"/>
    <property type="match status" value="1"/>
</dbReference>
<evidence type="ECO:0000256" key="6">
    <source>
        <dbReference type="ARBA" id="ARBA00022806"/>
    </source>
</evidence>
<evidence type="ECO:0000256" key="3">
    <source>
        <dbReference type="ARBA" id="ARBA00022741"/>
    </source>
</evidence>
<evidence type="ECO:0000256" key="8">
    <source>
        <dbReference type="ARBA" id="ARBA00022840"/>
    </source>
</evidence>
<dbReference type="InterPro" id="IPR014017">
    <property type="entry name" value="DNA_helicase_UvrD-like_C"/>
</dbReference>
<sequence>MSEPRPSEAREFSISDPLPEGTTLLEASAGTGKTWAIAALVTRYLAEGIATVDDLLVVTFGRAASAELKDRVRERLVEVERVLDASLRSDEDAERIASSDHRSADELLALVLVADSDERRRRRDRLRTAAARFDEATVTTTHGFCHTVLRGLGTTGDVEPGASLVEDDSDLVAEAASDLYLRYAAGGRTLPFDPKEARELGMRAVGDPAATLLPVDAEPDSAPDLRRRFAGAVRDEVGRRRRRLRTLSYDDLLQRLAEALEAPDAPARALMRERWRIVLVDEFQDTDPVQWQILERAFVGHATVVLVGDPKQAIYGFRGGDVPTYLHAAAQAETRRTLVLNHRSDASLVDAVDVLLRGTALGHEQIVVRAARSAQTGSRLVDPDRPHPFRLRTVLRHDAGVAPDGQLAIAAARTAIARDVAADVARLLTGSATFDDGGGPRPVRPGDVAVLVERHAEAELVHAELTAAGVPAVRGGGADVLRSRAAEDWLTLLSALEAPDRAGVVRAAAIGPFFGHRAEELDGVVGESLTDAVSTRLRDLADLHGARGTAGLVEAVVADADVVARVLGREGGRRLLTDLEHVGHVLQQVAREEALGGAGLLRWLLDRRADGARAAERARRLDTDAEAVQVVTTFVSKGLQYPVVYAPFLFNRYDAEREVLRLHTAGRRSLDVGRGGPSHEEHVRLAASERAGESLRLLYVALTRAQSGLVLHWAPTKDSANAGLHRLLFRPDPEGAHVPDRVGCPPDAEVVARLRQWADRGGPWLEQMTTTPVHLSAPPPAGDDLRARSLTRDLDPTWRRTSYTALVRQDDQTSVGSEPPAGVRDDEDPVAAVPPATPVASPVPSPWADLAGGAAFGTLVHAVLEEVDTEQPDLPSQVRERVTHHLERRPLDVSSDALVEALLLSLDTPLGPLMDGLTLTDALRLRPLRELDFELPLAGGDQASAVGDGRRTGGPGTLADVADLMETHLAADDPLRAFAPRLRVPTLAGRTLHGYLTGSIDVLLRDGAGRTIVCDHKTNRLEAPGQGLEAYAPSRLADAMLATTYPLQALLYTVAQHRFLRWRVPDYDPDVHLHGVLYLFLRGMAGPGAPTEDGLPHGVFAWRPPSTLVLGLSNLLDGRGVDRTADPGEQR</sequence>
<evidence type="ECO:0000256" key="9">
    <source>
        <dbReference type="ARBA" id="ARBA00022842"/>
    </source>
</evidence>
<comment type="catalytic activity">
    <reaction evidence="15">
        <text>Exonucleolytic cleavage (in the presence of ATP) in either 5'- to 3'- or 3'- to 5'-direction to yield 5'-phosphooligonucleotides.</text>
        <dbReference type="EC" id="3.1.11.5"/>
    </reaction>
</comment>
<comment type="miscellaneous">
    <text evidence="15">In the RecBCD complex, RecB has a slow 3'-5' helicase, an exonuclease activity and loads RecA onto ssDNA, RecD has a fast 5'-3' helicase activity, while RecC stimulates the ATPase and processivity of the RecB helicase and contributes to recognition of the Chi site.</text>
</comment>